<organism evidence="2 3">
    <name type="scientific">Nibribacter koreensis</name>
    <dbReference type="NCBI Taxonomy" id="1084519"/>
    <lineage>
        <taxon>Bacteria</taxon>
        <taxon>Pseudomonadati</taxon>
        <taxon>Bacteroidota</taxon>
        <taxon>Cytophagia</taxon>
        <taxon>Cytophagales</taxon>
        <taxon>Hymenobacteraceae</taxon>
        <taxon>Nibribacter</taxon>
    </lineage>
</organism>
<evidence type="ECO:0000259" key="1">
    <source>
        <dbReference type="PROSITE" id="PS51736"/>
    </source>
</evidence>
<name>A0ABP8FST4_9BACT</name>
<proteinExistence type="predicted"/>
<dbReference type="PANTHER" id="PTHR30461">
    <property type="entry name" value="DNA-INVERTASE FROM LAMBDOID PROPHAGE"/>
    <property type="match status" value="1"/>
</dbReference>
<keyword evidence="3" id="KW-1185">Reference proteome</keyword>
<gene>
    <name evidence="2" type="ORF">GCM10023183_28160</name>
</gene>
<evidence type="ECO:0000313" key="3">
    <source>
        <dbReference type="Proteomes" id="UP001501844"/>
    </source>
</evidence>
<dbReference type="CDD" id="cd03768">
    <property type="entry name" value="SR_ResInv"/>
    <property type="match status" value="1"/>
</dbReference>
<dbReference type="InterPro" id="IPR036162">
    <property type="entry name" value="Resolvase-like_N_sf"/>
</dbReference>
<comment type="caution">
    <text evidence="2">The sequence shown here is derived from an EMBL/GenBank/DDBJ whole genome shotgun (WGS) entry which is preliminary data.</text>
</comment>
<dbReference type="InterPro" id="IPR050639">
    <property type="entry name" value="SSR_resolvase"/>
</dbReference>
<dbReference type="Proteomes" id="UP001501844">
    <property type="component" value="Unassembled WGS sequence"/>
</dbReference>
<reference evidence="3" key="1">
    <citation type="journal article" date="2019" name="Int. J. Syst. Evol. Microbiol.">
        <title>The Global Catalogue of Microorganisms (GCM) 10K type strain sequencing project: providing services to taxonomists for standard genome sequencing and annotation.</title>
        <authorList>
            <consortium name="The Broad Institute Genomics Platform"/>
            <consortium name="The Broad Institute Genome Sequencing Center for Infectious Disease"/>
            <person name="Wu L."/>
            <person name="Ma J."/>
        </authorList>
    </citation>
    <scope>NUCLEOTIDE SEQUENCE [LARGE SCALE GENOMIC DNA]</scope>
    <source>
        <strain evidence="3">JCM 17917</strain>
    </source>
</reference>
<sequence length="212" mass="23929">MPEMKQENKAIIYTRVSTSGQTTARQVKDLQETGYQVVKVFSEKISGFSKSITERQELQKALAFMDRENVKYLLIHEISRLGRNTTEVLNLLKELEKKGVSVHVHNLGITLSAENDSNYIFTKLVITIMADLARMESEQLSQRIKSGIRNRKAQGLHTGRKVNSVESREKFLGKHKEVIKYLGLGRSYSEITKLTGAAPYTISKVKKALAEG</sequence>
<dbReference type="Pfam" id="PF00239">
    <property type="entry name" value="Resolvase"/>
    <property type="match status" value="1"/>
</dbReference>
<protein>
    <submittedName>
        <fullName evidence="2">Recombinase family protein</fullName>
    </submittedName>
</protein>
<dbReference type="SUPFAM" id="SSF53041">
    <property type="entry name" value="Resolvase-like"/>
    <property type="match status" value="1"/>
</dbReference>
<dbReference type="EMBL" id="BAABGX010000002">
    <property type="protein sequence ID" value="GAA4310337.1"/>
    <property type="molecule type" value="Genomic_DNA"/>
</dbReference>
<accession>A0ABP8FST4</accession>
<evidence type="ECO:0000313" key="2">
    <source>
        <dbReference type="EMBL" id="GAA4310337.1"/>
    </source>
</evidence>
<dbReference type="SMART" id="SM00857">
    <property type="entry name" value="Resolvase"/>
    <property type="match status" value="1"/>
</dbReference>
<dbReference type="InterPro" id="IPR006119">
    <property type="entry name" value="Resolv_N"/>
</dbReference>
<dbReference type="PANTHER" id="PTHR30461:SF19">
    <property type="entry name" value="SITE-SPECIFIC RECOMBINASE RESOLVASE FAMILY"/>
    <property type="match status" value="1"/>
</dbReference>
<dbReference type="Gene3D" id="3.40.50.1390">
    <property type="entry name" value="Resolvase, N-terminal catalytic domain"/>
    <property type="match status" value="1"/>
</dbReference>
<feature type="domain" description="Resolvase/invertase-type recombinase catalytic" evidence="1">
    <location>
        <begin position="9"/>
        <end position="155"/>
    </location>
</feature>
<dbReference type="PROSITE" id="PS51736">
    <property type="entry name" value="RECOMBINASES_3"/>
    <property type="match status" value="1"/>
</dbReference>